<dbReference type="GO" id="GO:0043683">
    <property type="term" value="P:type IV pilus assembly"/>
    <property type="evidence" value="ECO:0007669"/>
    <property type="project" value="InterPro"/>
</dbReference>
<evidence type="ECO:0000256" key="1">
    <source>
        <dbReference type="SAM" id="Phobius"/>
    </source>
</evidence>
<dbReference type="Proteomes" id="UP000196342">
    <property type="component" value="Unassembled WGS sequence"/>
</dbReference>
<dbReference type="NCBIfam" id="TIGR02532">
    <property type="entry name" value="IV_pilin_GFxxxE"/>
    <property type="match status" value="1"/>
</dbReference>
<organism evidence="2 3">
    <name type="scientific">Chromobacterium violaceum</name>
    <dbReference type="NCBI Taxonomy" id="536"/>
    <lineage>
        <taxon>Bacteria</taxon>
        <taxon>Pseudomonadati</taxon>
        <taxon>Pseudomonadota</taxon>
        <taxon>Betaproteobacteria</taxon>
        <taxon>Neisseriales</taxon>
        <taxon>Chromobacteriaceae</taxon>
        <taxon>Chromobacterium</taxon>
    </lineage>
</organism>
<dbReference type="InterPro" id="IPR012902">
    <property type="entry name" value="N_methyl_site"/>
</dbReference>
<dbReference type="InterPro" id="IPR045584">
    <property type="entry name" value="Pilin-like"/>
</dbReference>
<sequence length="135" mass="14249">MRGVTLVELMITLAVVAILGTIAYPMYTGYAQRSRRSDAWQALTTAQAQMEQCYSQYFAYNNAACTVTTASPNGYYQVQIASSTTASAYTLTATPVSSGLQAADTSCGSFSVGSTGIRSAQNAQGADTSSICWPH</sequence>
<accession>A0A202B2M4</accession>
<proteinExistence type="predicted"/>
<feature type="transmembrane region" description="Helical" evidence="1">
    <location>
        <begin position="6"/>
        <end position="27"/>
    </location>
</feature>
<dbReference type="Gene3D" id="3.30.700.10">
    <property type="entry name" value="Glycoprotein, Type 4 Pilin"/>
    <property type="match status" value="1"/>
</dbReference>
<keyword evidence="1" id="KW-0472">Membrane</keyword>
<dbReference type="PROSITE" id="PS00409">
    <property type="entry name" value="PROKAR_NTER_METHYL"/>
    <property type="match status" value="1"/>
</dbReference>
<dbReference type="Pfam" id="PF07963">
    <property type="entry name" value="N_methyl"/>
    <property type="match status" value="1"/>
</dbReference>
<dbReference type="RefSeq" id="WP_087698812.1">
    <property type="nucleotide sequence ID" value="NZ_NHOO01000029.1"/>
</dbReference>
<gene>
    <name evidence="2" type="ORF">CBW21_21715</name>
</gene>
<protein>
    <submittedName>
        <fullName evidence="2">Uncharacterized protein</fullName>
    </submittedName>
</protein>
<dbReference type="EMBL" id="NHOO01000029">
    <property type="protein sequence ID" value="OVE45706.1"/>
    <property type="molecule type" value="Genomic_DNA"/>
</dbReference>
<dbReference type="AlphaFoldDB" id="A0A202B2M4"/>
<dbReference type="Pfam" id="PF16732">
    <property type="entry name" value="ComP_DUS"/>
    <property type="match status" value="1"/>
</dbReference>
<keyword evidence="1" id="KW-1133">Transmembrane helix</keyword>
<keyword evidence="1" id="KW-0812">Transmembrane</keyword>
<evidence type="ECO:0000313" key="3">
    <source>
        <dbReference type="Proteomes" id="UP000196342"/>
    </source>
</evidence>
<dbReference type="InterPro" id="IPR031982">
    <property type="entry name" value="PilE-like"/>
</dbReference>
<name>A0A202B2M4_CHRVL</name>
<dbReference type="SUPFAM" id="SSF54523">
    <property type="entry name" value="Pili subunits"/>
    <property type="match status" value="1"/>
</dbReference>
<keyword evidence="3" id="KW-1185">Reference proteome</keyword>
<comment type="caution">
    <text evidence="2">The sequence shown here is derived from an EMBL/GenBank/DDBJ whole genome shotgun (WGS) entry which is preliminary data.</text>
</comment>
<reference evidence="2 3" key="1">
    <citation type="submission" date="2017-05" db="EMBL/GenBank/DDBJ databases">
        <title>Chromobacterium violaceum GHPS1 isolated from Hydrocarbon polluted soil in French Guiana display an awesome secondary metabolite arsenal and a battery of drug and heavy-metal-resistance and detoxification of xenobiotics proteins.</title>
        <authorList>
            <person name="Belbahri L."/>
        </authorList>
    </citation>
    <scope>NUCLEOTIDE SEQUENCE [LARGE SCALE GENOMIC DNA]</scope>
    <source>
        <strain evidence="2 3">GHPS1</strain>
    </source>
</reference>
<evidence type="ECO:0000313" key="2">
    <source>
        <dbReference type="EMBL" id="OVE45706.1"/>
    </source>
</evidence>